<dbReference type="AlphaFoldDB" id="A0A151JVS0"/>
<evidence type="ECO:0000313" key="2">
    <source>
        <dbReference type="Proteomes" id="UP000078541"/>
    </source>
</evidence>
<reference evidence="1 2" key="1">
    <citation type="submission" date="2016-03" db="EMBL/GenBank/DDBJ databases">
        <title>Trachymyrmex septentrionalis WGS genome.</title>
        <authorList>
            <person name="Nygaard S."/>
            <person name="Hu H."/>
            <person name="Boomsma J."/>
            <person name="Zhang G."/>
        </authorList>
    </citation>
    <scope>NUCLEOTIDE SEQUENCE [LARGE SCALE GENOMIC DNA]</scope>
    <source>
        <strain evidence="1">Tsep2-gDNA-1</strain>
        <tissue evidence="1">Whole body</tissue>
    </source>
</reference>
<gene>
    <name evidence="1" type="ORF">ALC56_07690</name>
</gene>
<dbReference type="Proteomes" id="UP000078541">
    <property type="component" value="Unassembled WGS sequence"/>
</dbReference>
<dbReference type="STRING" id="34720.A0A151JVS0"/>
<accession>A0A151JVS0</accession>
<proteinExistence type="predicted"/>
<name>A0A151JVS0_9HYME</name>
<sequence>MQIFLELCTEKQIILLMNGKKYKHIDIFQSLVENIEQKGFFKTAQQTKFELKNLNLQNMNSNKLLFQISSLGGNRHKLSSYYFFLLVHSM</sequence>
<evidence type="ECO:0000313" key="1">
    <source>
        <dbReference type="EMBL" id="KYN37932.1"/>
    </source>
</evidence>
<keyword evidence="2" id="KW-1185">Reference proteome</keyword>
<dbReference type="EMBL" id="KQ981687">
    <property type="protein sequence ID" value="KYN37932.1"/>
    <property type="molecule type" value="Genomic_DNA"/>
</dbReference>
<organism evidence="1 2">
    <name type="scientific">Trachymyrmex septentrionalis</name>
    <dbReference type="NCBI Taxonomy" id="34720"/>
    <lineage>
        <taxon>Eukaryota</taxon>
        <taxon>Metazoa</taxon>
        <taxon>Ecdysozoa</taxon>
        <taxon>Arthropoda</taxon>
        <taxon>Hexapoda</taxon>
        <taxon>Insecta</taxon>
        <taxon>Pterygota</taxon>
        <taxon>Neoptera</taxon>
        <taxon>Endopterygota</taxon>
        <taxon>Hymenoptera</taxon>
        <taxon>Apocrita</taxon>
        <taxon>Aculeata</taxon>
        <taxon>Formicoidea</taxon>
        <taxon>Formicidae</taxon>
        <taxon>Myrmicinae</taxon>
        <taxon>Trachymyrmex</taxon>
    </lineage>
</organism>
<protein>
    <submittedName>
        <fullName evidence="1">Uncharacterized protein</fullName>
    </submittedName>
</protein>